<evidence type="ECO:0000313" key="1">
    <source>
        <dbReference type="EMBL" id="SDD33355.1"/>
    </source>
</evidence>
<organism evidence="1 2">
    <name type="scientific">Prauserella marina</name>
    <dbReference type="NCBI Taxonomy" id="530584"/>
    <lineage>
        <taxon>Bacteria</taxon>
        <taxon>Bacillati</taxon>
        <taxon>Actinomycetota</taxon>
        <taxon>Actinomycetes</taxon>
        <taxon>Pseudonocardiales</taxon>
        <taxon>Pseudonocardiaceae</taxon>
        <taxon>Prauserella</taxon>
    </lineage>
</organism>
<evidence type="ECO:0000313" key="2">
    <source>
        <dbReference type="Proteomes" id="UP000199494"/>
    </source>
</evidence>
<dbReference type="RefSeq" id="WP_176879778.1">
    <property type="nucleotide sequence ID" value="NZ_CP016353.1"/>
</dbReference>
<dbReference type="Proteomes" id="UP000199494">
    <property type="component" value="Unassembled WGS sequence"/>
</dbReference>
<reference evidence="1 2" key="1">
    <citation type="submission" date="2016-10" db="EMBL/GenBank/DDBJ databases">
        <authorList>
            <person name="de Groot N.N."/>
        </authorList>
    </citation>
    <scope>NUCLEOTIDE SEQUENCE [LARGE SCALE GENOMIC DNA]</scope>
    <source>
        <strain evidence="1 2">CGMCC 4.5506</strain>
    </source>
</reference>
<name>A0A1G6TYI6_9PSEU</name>
<protein>
    <submittedName>
        <fullName evidence="1">Uncharacterized protein</fullName>
    </submittedName>
</protein>
<gene>
    <name evidence="1" type="ORF">SAMN05421630_107334</name>
</gene>
<dbReference type="EMBL" id="FMZE01000007">
    <property type="protein sequence ID" value="SDD33355.1"/>
    <property type="molecule type" value="Genomic_DNA"/>
</dbReference>
<accession>A0A1G6TYI6</accession>
<keyword evidence="2" id="KW-1185">Reference proteome</keyword>
<dbReference type="AlphaFoldDB" id="A0A1G6TYI6"/>
<sequence length="88" mass="10005">MDPNLCLDVPPDFDDSDADAQVHPIARLLFMGRTNAEVFGKVQEWTSVYNVLIVDMSVNFLYDEPEPVQLTVYFAFEDEDSAKFVSPE</sequence>
<proteinExistence type="predicted"/>